<gene>
    <name evidence="1" type="ORF">IQ13_1506</name>
</gene>
<protein>
    <submittedName>
        <fullName evidence="1">Cysteine-rich CWC</fullName>
    </submittedName>
</protein>
<dbReference type="RefSeq" id="WP_144885511.1">
    <property type="nucleotide sequence ID" value="NZ_VLLE01000003.1"/>
</dbReference>
<evidence type="ECO:0000313" key="1">
    <source>
        <dbReference type="EMBL" id="TWI83394.1"/>
    </source>
</evidence>
<accession>A0A562SQU8</accession>
<organism evidence="1 2">
    <name type="scientific">Lacibacter cauensis</name>
    <dbReference type="NCBI Taxonomy" id="510947"/>
    <lineage>
        <taxon>Bacteria</taxon>
        <taxon>Pseudomonadati</taxon>
        <taxon>Bacteroidota</taxon>
        <taxon>Chitinophagia</taxon>
        <taxon>Chitinophagales</taxon>
        <taxon>Chitinophagaceae</taxon>
        <taxon>Lacibacter</taxon>
    </lineage>
</organism>
<name>A0A562SQU8_9BACT</name>
<dbReference type="Pfam" id="PF14375">
    <property type="entry name" value="Cys_rich_CWC"/>
    <property type="match status" value="1"/>
</dbReference>
<sequence>MNKHEEKTCARCNATFECKPGDIVHCQCYGIELSAEAEAFIQKQYSDCLCRNCLLQLQQSYFLFQSQPERFKNR</sequence>
<dbReference type="Proteomes" id="UP000316167">
    <property type="component" value="Unassembled WGS sequence"/>
</dbReference>
<dbReference type="AlphaFoldDB" id="A0A562SQU8"/>
<proteinExistence type="predicted"/>
<evidence type="ECO:0000313" key="2">
    <source>
        <dbReference type="Proteomes" id="UP000316167"/>
    </source>
</evidence>
<keyword evidence="2" id="KW-1185">Reference proteome</keyword>
<comment type="caution">
    <text evidence="1">The sequence shown here is derived from an EMBL/GenBank/DDBJ whole genome shotgun (WGS) entry which is preliminary data.</text>
</comment>
<dbReference type="EMBL" id="VLLE01000003">
    <property type="protein sequence ID" value="TWI83394.1"/>
    <property type="molecule type" value="Genomic_DNA"/>
</dbReference>
<dbReference type="InterPro" id="IPR032720">
    <property type="entry name" value="Cys_rich_CWC"/>
</dbReference>
<dbReference type="OrthoDB" id="9800168at2"/>
<reference evidence="1 2" key="1">
    <citation type="journal article" date="2015" name="Stand. Genomic Sci.">
        <title>Genomic Encyclopedia of Bacterial and Archaeal Type Strains, Phase III: the genomes of soil and plant-associated and newly described type strains.</title>
        <authorList>
            <person name="Whitman W.B."/>
            <person name="Woyke T."/>
            <person name="Klenk H.P."/>
            <person name="Zhou Y."/>
            <person name="Lilburn T.G."/>
            <person name="Beck B.J."/>
            <person name="De Vos P."/>
            <person name="Vandamme P."/>
            <person name="Eisen J.A."/>
            <person name="Garrity G."/>
            <person name="Hugenholtz P."/>
            <person name="Kyrpides N.C."/>
        </authorList>
    </citation>
    <scope>NUCLEOTIDE SEQUENCE [LARGE SCALE GENOMIC DNA]</scope>
    <source>
        <strain evidence="1 2">CGMCC 1.7271</strain>
    </source>
</reference>